<proteinExistence type="inferred from homology"/>
<evidence type="ECO:0000313" key="2">
    <source>
        <dbReference type="EMBL" id="MFC5995474.1"/>
    </source>
</evidence>
<accession>A0ABW1J3R4</accession>
<dbReference type="Pfam" id="PF03576">
    <property type="entry name" value="Peptidase_S58"/>
    <property type="match status" value="1"/>
</dbReference>
<organism evidence="2 3">
    <name type="scientific">Pseudonocardia hispaniensis</name>
    <dbReference type="NCBI Taxonomy" id="904933"/>
    <lineage>
        <taxon>Bacteria</taxon>
        <taxon>Bacillati</taxon>
        <taxon>Actinomycetota</taxon>
        <taxon>Actinomycetes</taxon>
        <taxon>Pseudonocardiales</taxon>
        <taxon>Pseudonocardiaceae</taxon>
        <taxon>Pseudonocardia</taxon>
    </lineage>
</organism>
<protein>
    <submittedName>
        <fullName evidence="2">P1 family peptidase</fullName>
    </submittedName>
</protein>
<comment type="similarity">
    <text evidence="1">Belongs to the peptidase S58 family.</text>
</comment>
<dbReference type="EMBL" id="JBHSQW010000031">
    <property type="protein sequence ID" value="MFC5995474.1"/>
    <property type="molecule type" value="Genomic_DNA"/>
</dbReference>
<dbReference type="Proteomes" id="UP001596302">
    <property type="component" value="Unassembled WGS sequence"/>
</dbReference>
<dbReference type="InterPro" id="IPR016117">
    <property type="entry name" value="ArgJ-like_dom_sf"/>
</dbReference>
<dbReference type="PANTHER" id="PTHR36512">
    <property type="entry name" value="D-AMINOPEPTIDASE"/>
    <property type="match status" value="1"/>
</dbReference>
<reference evidence="3" key="1">
    <citation type="journal article" date="2019" name="Int. J. Syst. Evol. Microbiol.">
        <title>The Global Catalogue of Microorganisms (GCM) 10K type strain sequencing project: providing services to taxonomists for standard genome sequencing and annotation.</title>
        <authorList>
            <consortium name="The Broad Institute Genomics Platform"/>
            <consortium name="The Broad Institute Genome Sequencing Center for Infectious Disease"/>
            <person name="Wu L."/>
            <person name="Ma J."/>
        </authorList>
    </citation>
    <scope>NUCLEOTIDE SEQUENCE [LARGE SCALE GENOMIC DNA]</scope>
    <source>
        <strain evidence="3">CCM 8391</strain>
    </source>
</reference>
<sequence length="344" mass="33455">MKPGPHNGLTDVPGLRVGHAELAGDGALSGTTVVLAPEGGAVAGIDVRGAAPGTRETDLLDPRNTVQRIHALVLSGGSAYGLAAADGVMRRLEGDDVGFRVGLTPGEVVPIVPAAVIFDLGRGGDFTARPGAELGAAAVDAASPGPVAQGVVGAGTGAVAGGLKGGVGTASAVLADGATVAALVVVNAAGSAADPATGALLGARSGFAGEFPSPTPGPSELAALREAAASHGLRLGTATTLGIVATDVALDKAGCARLAAMGHDGLARALSPVHTVMDGDTVFGLATGARPAPEPAGLYTLQAAAADVVSRAIAHAMLAAVTVRTTAGEWPSYRELVGLPTERR</sequence>
<dbReference type="PANTHER" id="PTHR36512:SF3">
    <property type="entry name" value="BLR5678 PROTEIN"/>
    <property type="match status" value="1"/>
</dbReference>
<name>A0ABW1J3R4_9PSEU</name>
<dbReference type="CDD" id="cd02252">
    <property type="entry name" value="nylC_like"/>
    <property type="match status" value="1"/>
</dbReference>
<keyword evidence="3" id="KW-1185">Reference proteome</keyword>
<dbReference type="RefSeq" id="WP_379585533.1">
    <property type="nucleotide sequence ID" value="NZ_JBHSQW010000031.1"/>
</dbReference>
<dbReference type="SUPFAM" id="SSF56266">
    <property type="entry name" value="DmpA/ArgJ-like"/>
    <property type="match status" value="1"/>
</dbReference>
<comment type="caution">
    <text evidence="2">The sequence shown here is derived from an EMBL/GenBank/DDBJ whole genome shotgun (WGS) entry which is preliminary data.</text>
</comment>
<dbReference type="InterPro" id="IPR005321">
    <property type="entry name" value="Peptidase_S58_DmpA"/>
</dbReference>
<dbReference type="Gene3D" id="3.60.70.12">
    <property type="entry name" value="L-amino peptidase D-ALA esterase/amidase"/>
    <property type="match status" value="1"/>
</dbReference>
<gene>
    <name evidence="2" type="ORF">ACFQE5_14765</name>
</gene>
<evidence type="ECO:0000256" key="1">
    <source>
        <dbReference type="ARBA" id="ARBA00007068"/>
    </source>
</evidence>
<evidence type="ECO:0000313" key="3">
    <source>
        <dbReference type="Proteomes" id="UP001596302"/>
    </source>
</evidence>